<dbReference type="KEGG" id="hhc:M911_07535"/>
<dbReference type="Gene3D" id="1.25.40.10">
    <property type="entry name" value="Tetratricopeptide repeat domain"/>
    <property type="match status" value="1"/>
</dbReference>
<dbReference type="OrthoDB" id="5783700at2"/>
<dbReference type="HOGENOM" id="CLU_789710_0_0_6"/>
<organism evidence="3 4">
    <name type="scientific">Ectothiorhodospira haloalkaliphila</name>
    <dbReference type="NCBI Taxonomy" id="421628"/>
    <lineage>
        <taxon>Bacteria</taxon>
        <taxon>Pseudomonadati</taxon>
        <taxon>Pseudomonadota</taxon>
        <taxon>Gammaproteobacteria</taxon>
        <taxon>Chromatiales</taxon>
        <taxon>Ectothiorhodospiraceae</taxon>
        <taxon>Ectothiorhodospira</taxon>
    </lineage>
</organism>
<keyword evidence="4" id="KW-1185">Reference proteome</keyword>
<name>W8KIN2_9GAMM</name>
<dbReference type="InterPro" id="IPR019734">
    <property type="entry name" value="TPR_rpt"/>
</dbReference>
<gene>
    <name evidence="3" type="ORF">M911_07535</name>
</gene>
<evidence type="ECO:0000313" key="4">
    <source>
        <dbReference type="Proteomes" id="UP000019442"/>
    </source>
</evidence>
<feature type="repeat" description="TPR" evidence="1">
    <location>
        <begin position="300"/>
        <end position="333"/>
    </location>
</feature>
<dbReference type="RefSeq" id="WP_025281455.1">
    <property type="nucleotide sequence ID" value="NZ_CP007268.1"/>
</dbReference>
<sequence>MRRLVRPWAVLLPLGLLVLGGCAPLEVEITTLSQKVDEAFKAHEYQRAQALLAELPTGERTQQMEAREAWLERMTGHLEQAILMQAAALLRREQWLDALEVYDRGLVMLPDSAPLQAARETARVQYEGRLTDLQVRLMLARGRSLAALRPIYEELARVDPEDAEAARELGRIRQDSLEVAQDLQKLGGLALEAKELRLAVDALSLSQALRPTDDTLEMLDSAQQAKAQVQAAQRQADHARRQAAWEARSRELFDHYHEAMQSGDLNAASRHLKGLERTRPRDESLPRLQRELDQAIDTRITLGLEEGRRQYLDGEIEQAVETWRELLELRPNHAELQAHVQRAERVLESLRGLEGEPMVIPEPIPDDADEADEADGAEAEEQ</sequence>
<dbReference type="Proteomes" id="UP000019442">
    <property type="component" value="Chromosome"/>
</dbReference>
<feature type="compositionally biased region" description="Acidic residues" evidence="2">
    <location>
        <begin position="364"/>
        <end position="382"/>
    </location>
</feature>
<evidence type="ECO:0000313" key="3">
    <source>
        <dbReference type="EMBL" id="AHK79033.1"/>
    </source>
</evidence>
<evidence type="ECO:0000256" key="1">
    <source>
        <dbReference type="PROSITE-ProRule" id="PRU00339"/>
    </source>
</evidence>
<dbReference type="EMBL" id="CP007268">
    <property type="protein sequence ID" value="AHK79033.1"/>
    <property type="molecule type" value="Genomic_DNA"/>
</dbReference>
<dbReference type="PROSITE" id="PS51257">
    <property type="entry name" value="PROKAR_LIPOPROTEIN"/>
    <property type="match status" value="1"/>
</dbReference>
<keyword evidence="1" id="KW-0802">TPR repeat</keyword>
<dbReference type="AlphaFoldDB" id="W8KIN2"/>
<feature type="region of interest" description="Disordered" evidence="2">
    <location>
        <begin position="354"/>
        <end position="382"/>
    </location>
</feature>
<reference evidence="3 4" key="1">
    <citation type="journal article" date="2014" name="J Genomics">
        <title>Draft Genome Sequence of the Extremely Halophilic Phototrophic Purple Sulfur Bacterium Halorhodospira halochloris.</title>
        <authorList>
            <person name="Singh K.S."/>
            <person name="Kirksey J."/>
            <person name="Hoff W.D."/>
            <person name="Deole R."/>
        </authorList>
    </citation>
    <scope>NUCLEOTIDE SEQUENCE [LARGE SCALE GENOMIC DNA]</scope>
    <source>
        <strain evidence="3 4">A</strain>
    </source>
</reference>
<protein>
    <recommendedName>
        <fullName evidence="5">Tetratricopeptide repeat protein</fullName>
    </recommendedName>
</protein>
<evidence type="ECO:0000256" key="2">
    <source>
        <dbReference type="SAM" id="MobiDB-lite"/>
    </source>
</evidence>
<reference evidence="4" key="2">
    <citation type="submission" date="2014-02" db="EMBL/GenBank/DDBJ databases">
        <title>Draft Genome Sequence of extremely halophilic bacteria Halorhodospira halochloris.</title>
        <authorList>
            <person name="Singh K.S."/>
        </authorList>
    </citation>
    <scope>NUCLEOTIDE SEQUENCE [LARGE SCALE GENOMIC DNA]</scope>
    <source>
        <strain evidence="4">A</strain>
    </source>
</reference>
<accession>W8KIN2</accession>
<dbReference type="InterPro" id="IPR011990">
    <property type="entry name" value="TPR-like_helical_dom_sf"/>
</dbReference>
<dbReference type="PROSITE" id="PS50005">
    <property type="entry name" value="TPR"/>
    <property type="match status" value="1"/>
</dbReference>
<evidence type="ECO:0008006" key="5">
    <source>
        <dbReference type="Google" id="ProtNLM"/>
    </source>
</evidence>
<proteinExistence type="predicted"/>